<gene>
    <name evidence="4" type="ORF">N5A92_17235</name>
</gene>
<reference evidence="4 5" key="1">
    <citation type="submission" date="2022-09" db="EMBL/GenBank/DDBJ databases">
        <title>Chelativorans salina sp. nov., a novel slightly halophilic bacterium isolated from a saline lake sediment enrichment.</title>
        <authorList>
            <person name="Gao L."/>
            <person name="Fang B.-Z."/>
            <person name="Li W.-J."/>
        </authorList>
    </citation>
    <scope>NUCLEOTIDE SEQUENCE [LARGE SCALE GENOMIC DNA]</scope>
    <source>
        <strain evidence="4 5">EGI FJ00035</strain>
    </source>
</reference>
<feature type="domain" description="MmgE/PrpD C-terminal" evidence="3">
    <location>
        <begin position="279"/>
        <end position="433"/>
    </location>
</feature>
<proteinExistence type="inferred from homology"/>
<dbReference type="InterPro" id="IPR045337">
    <property type="entry name" value="MmgE_PrpD_C"/>
</dbReference>
<dbReference type="Proteomes" id="UP001320831">
    <property type="component" value="Unassembled WGS sequence"/>
</dbReference>
<dbReference type="InterPro" id="IPR045336">
    <property type="entry name" value="MmgE_PrpD_N"/>
</dbReference>
<dbReference type="PANTHER" id="PTHR16943">
    <property type="entry name" value="2-METHYLCITRATE DEHYDRATASE-RELATED"/>
    <property type="match status" value="1"/>
</dbReference>
<evidence type="ECO:0000313" key="5">
    <source>
        <dbReference type="Proteomes" id="UP001320831"/>
    </source>
</evidence>
<dbReference type="PANTHER" id="PTHR16943:SF8">
    <property type="entry name" value="2-METHYLCITRATE DEHYDRATASE"/>
    <property type="match status" value="1"/>
</dbReference>
<organism evidence="4 5">
    <name type="scientific">Chelativorans salis</name>
    <dbReference type="NCBI Taxonomy" id="2978478"/>
    <lineage>
        <taxon>Bacteria</taxon>
        <taxon>Pseudomonadati</taxon>
        <taxon>Pseudomonadota</taxon>
        <taxon>Alphaproteobacteria</taxon>
        <taxon>Hyphomicrobiales</taxon>
        <taxon>Phyllobacteriaceae</taxon>
        <taxon>Chelativorans</taxon>
    </lineage>
</organism>
<dbReference type="InterPro" id="IPR005656">
    <property type="entry name" value="MmgE_PrpD"/>
</dbReference>
<dbReference type="Pfam" id="PF03972">
    <property type="entry name" value="MmgE_PrpD_N"/>
    <property type="match status" value="1"/>
</dbReference>
<dbReference type="Gene3D" id="1.10.4100.10">
    <property type="entry name" value="2-methylcitrate dehydratase PrpD"/>
    <property type="match status" value="1"/>
</dbReference>
<dbReference type="InterPro" id="IPR042188">
    <property type="entry name" value="MmgE/PrpD_sf_2"/>
</dbReference>
<dbReference type="EMBL" id="JAOCZP010000005">
    <property type="protein sequence ID" value="MCT7376779.1"/>
    <property type="molecule type" value="Genomic_DNA"/>
</dbReference>
<evidence type="ECO:0000313" key="4">
    <source>
        <dbReference type="EMBL" id="MCT7376779.1"/>
    </source>
</evidence>
<dbReference type="Pfam" id="PF19305">
    <property type="entry name" value="MmgE_PrpD_C"/>
    <property type="match status" value="1"/>
</dbReference>
<comment type="caution">
    <text evidence="4">The sequence shown here is derived from an EMBL/GenBank/DDBJ whole genome shotgun (WGS) entry which is preliminary data.</text>
</comment>
<dbReference type="InterPro" id="IPR042183">
    <property type="entry name" value="MmgE/PrpD_sf_1"/>
</dbReference>
<feature type="domain" description="MmgE/PrpD N-terminal" evidence="2">
    <location>
        <begin position="11"/>
        <end position="248"/>
    </location>
</feature>
<evidence type="ECO:0000256" key="1">
    <source>
        <dbReference type="ARBA" id="ARBA00006174"/>
    </source>
</evidence>
<dbReference type="InterPro" id="IPR036148">
    <property type="entry name" value="MmgE/PrpD_sf"/>
</dbReference>
<protein>
    <submittedName>
        <fullName evidence="4">MmgE/PrpD family protein</fullName>
    </submittedName>
</protein>
<sequence length="451" mass="47828">MADNQAISAGLAEYIRKAAHEPLPAAVAEQGRLHLLDTLAAMVSGRTLPAGRAIIPFTRGAGGPQGVSVLATDILTGPAQAAMANGMLAHADETDDSHAPSLTHPGCAIVPAALAAAEWLARDGAALVRAVVLGYDVGTRMSMALGGSKFADTYHMSSHAWGGAFGATAAASALARLSHDQVVCALSYAVQSASGNRCWLRDPDHVQKAFIFGGMPARTGVEAASFAAAGFTGVGDAIEGTPGLLAAFPLTADPTRLMDGLGSRFEVMRTSFKKWCVGSPLQAALDCIEEAVRELKLAEPEVESIVVSLPEQRSRVAQSDMPDVNLPHALALYLVDGSVGFASLHDHARMAHPEIRRVAQRIRVEPRPGAKRGEQAHFTLRTRDGRRFFRAPEHVRGQPGNPMSSAEVADKARDLFSLVLGETRASELVDMVLSIESITDVRDLRCLWRRA</sequence>
<accession>A0ABT2LQR6</accession>
<evidence type="ECO:0000259" key="3">
    <source>
        <dbReference type="Pfam" id="PF19305"/>
    </source>
</evidence>
<dbReference type="Gene3D" id="3.30.1330.120">
    <property type="entry name" value="2-methylcitrate dehydratase PrpD"/>
    <property type="match status" value="1"/>
</dbReference>
<dbReference type="RefSeq" id="WP_260904961.1">
    <property type="nucleotide sequence ID" value="NZ_JAOCZP010000005.1"/>
</dbReference>
<evidence type="ECO:0000259" key="2">
    <source>
        <dbReference type="Pfam" id="PF03972"/>
    </source>
</evidence>
<name>A0ABT2LQR6_9HYPH</name>
<comment type="similarity">
    <text evidence="1">Belongs to the PrpD family.</text>
</comment>
<keyword evidence="5" id="KW-1185">Reference proteome</keyword>
<dbReference type="SUPFAM" id="SSF103378">
    <property type="entry name" value="2-methylcitrate dehydratase PrpD"/>
    <property type="match status" value="1"/>
</dbReference>